<name>A0A137NVM8_CONC2</name>
<evidence type="ECO:0000256" key="7">
    <source>
        <dbReference type="ARBA" id="ARBA00023002"/>
    </source>
</evidence>
<evidence type="ECO:0000256" key="8">
    <source>
        <dbReference type="ARBA" id="ARBA00023004"/>
    </source>
</evidence>
<dbReference type="OMA" id="WYMDESQ"/>
<dbReference type="SUPFAM" id="SSF51182">
    <property type="entry name" value="RmlC-like cupins"/>
    <property type="match status" value="1"/>
</dbReference>
<dbReference type="OrthoDB" id="1867259at2759"/>
<comment type="subcellular location">
    <subcellularLocation>
        <location evidence="11">Cytoplasm</location>
    </subcellularLocation>
    <subcellularLocation>
        <location evidence="11">Nucleus</location>
    </subcellularLocation>
</comment>
<dbReference type="InterPro" id="IPR014710">
    <property type="entry name" value="RmlC-like_jellyroll"/>
</dbReference>
<evidence type="ECO:0000256" key="5">
    <source>
        <dbReference type="ARBA" id="ARBA00022723"/>
    </source>
</evidence>
<dbReference type="GO" id="GO:0005634">
    <property type="term" value="C:nucleus"/>
    <property type="evidence" value="ECO:0007669"/>
    <property type="project" value="UniProtKB-SubCell"/>
</dbReference>
<proteinExistence type="inferred from homology"/>
<keyword evidence="4 11" id="KW-0028">Amino-acid biosynthesis</keyword>
<gene>
    <name evidence="11" type="primary">ADI1</name>
    <name evidence="12" type="ORF">CONCODRAFT_61538</name>
</gene>
<comment type="cofactor">
    <cofactor evidence="11">
        <name>Fe(2+)</name>
        <dbReference type="ChEBI" id="CHEBI:29033"/>
    </cofactor>
    <cofactor evidence="11">
        <name>Ni(2+)</name>
        <dbReference type="ChEBI" id="CHEBI:49786"/>
    </cofactor>
    <text evidence="11">Binds either 1 Fe or Ni cation per monomer. Iron-binding promotes an acireductone dioxygenase reaction producing 2-keto-4-methylthiobutyrate, while nickel-binding promotes an acireductone dioxygenase reaction producing 3-(methylsulfanyl)propanoate.</text>
</comment>
<feature type="binding site" evidence="11">
    <location>
        <position position="86"/>
    </location>
    <ligand>
        <name>Ni(2+)</name>
        <dbReference type="ChEBI" id="CHEBI:49786"/>
        <note>for nickel-dependent acireductone dioxygenase activity</note>
    </ligand>
</feature>
<dbReference type="GO" id="GO:0005506">
    <property type="term" value="F:iron ion binding"/>
    <property type="evidence" value="ECO:0007669"/>
    <property type="project" value="UniProtKB-UniRule"/>
</dbReference>
<dbReference type="FunFam" id="2.60.120.10:FF:000099">
    <property type="entry name" value="1,2-dihydroxy-3-keto-5-methylthiopentene dioxygenase"/>
    <property type="match status" value="1"/>
</dbReference>
<dbReference type="InterPro" id="IPR027496">
    <property type="entry name" value="ARD_euk"/>
</dbReference>
<evidence type="ECO:0000256" key="9">
    <source>
        <dbReference type="ARBA" id="ARBA00023167"/>
    </source>
</evidence>
<keyword evidence="3 11" id="KW-0533">Nickel</keyword>
<dbReference type="STRING" id="796925.A0A137NVM8"/>
<dbReference type="EMBL" id="KQ964700">
    <property type="protein sequence ID" value="KXN66654.1"/>
    <property type="molecule type" value="Genomic_DNA"/>
</dbReference>
<dbReference type="GO" id="GO:0016151">
    <property type="term" value="F:nickel cation binding"/>
    <property type="evidence" value="ECO:0007669"/>
    <property type="project" value="UniProtKB-UniRule"/>
</dbReference>
<keyword evidence="13" id="KW-1185">Reference proteome</keyword>
<comment type="catalytic activity">
    <reaction evidence="11">
        <text>1,2-dihydroxy-5-(methylsulfanyl)pent-1-en-3-one + O2 = 3-(methylsulfanyl)propanoate + CO + formate + 2 H(+)</text>
        <dbReference type="Rhea" id="RHEA:14161"/>
        <dbReference type="ChEBI" id="CHEBI:15378"/>
        <dbReference type="ChEBI" id="CHEBI:15379"/>
        <dbReference type="ChEBI" id="CHEBI:15740"/>
        <dbReference type="ChEBI" id="CHEBI:17245"/>
        <dbReference type="ChEBI" id="CHEBI:49016"/>
        <dbReference type="ChEBI" id="CHEBI:49252"/>
        <dbReference type="EC" id="1.13.11.53"/>
    </reaction>
</comment>
<evidence type="ECO:0000313" key="12">
    <source>
        <dbReference type="EMBL" id="KXN66654.1"/>
    </source>
</evidence>
<evidence type="ECO:0000313" key="13">
    <source>
        <dbReference type="Proteomes" id="UP000070444"/>
    </source>
</evidence>
<dbReference type="GO" id="GO:0010308">
    <property type="term" value="F:acireductone dioxygenase (Ni2+-requiring) activity"/>
    <property type="evidence" value="ECO:0007669"/>
    <property type="project" value="UniProtKB-UniRule"/>
</dbReference>
<dbReference type="Pfam" id="PF03079">
    <property type="entry name" value="ARD"/>
    <property type="match status" value="1"/>
</dbReference>
<evidence type="ECO:0000256" key="11">
    <source>
        <dbReference type="HAMAP-Rule" id="MF_03154"/>
    </source>
</evidence>
<comment type="function">
    <text evidence="11">Catalyzes 2 different reactions between oxygen and the acireductone 1,2-dihydroxy-3-keto-5-methylthiopentene (DHK-MTPene) depending upon the metal bound in the active site. Fe-containing acireductone dioxygenase (Fe-ARD) produces formate and 2-keto-4-methylthiobutyrate (KMTB), the alpha-ketoacid precursor of methionine in the methionine recycle pathway. Ni-containing acireductone dioxygenase (Ni-ARD) produces methylthiopropionate, carbon monoxide and formate, and does not lie on the methionine recycle pathway.</text>
</comment>
<keyword evidence="10 11" id="KW-0539">Nucleus</keyword>
<keyword evidence="5 11" id="KW-0479">Metal-binding</keyword>
<dbReference type="InterPro" id="IPR004313">
    <property type="entry name" value="ARD"/>
</dbReference>
<keyword evidence="6 11" id="KW-0223">Dioxygenase</keyword>
<evidence type="ECO:0000256" key="2">
    <source>
        <dbReference type="ARBA" id="ARBA00022490"/>
    </source>
</evidence>
<dbReference type="GO" id="GO:0005737">
    <property type="term" value="C:cytoplasm"/>
    <property type="evidence" value="ECO:0007669"/>
    <property type="project" value="UniProtKB-SubCell"/>
</dbReference>
<dbReference type="Proteomes" id="UP000070444">
    <property type="component" value="Unassembled WGS sequence"/>
</dbReference>
<evidence type="ECO:0000256" key="1">
    <source>
        <dbReference type="ARBA" id="ARBA00000428"/>
    </source>
</evidence>
<dbReference type="PANTHER" id="PTHR23418:SF0">
    <property type="entry name" value="ACIREDUCTONE DIOXYGENASE"/>
    <property type="match status" value="1"/>
</dbReference>
<reference evidence="12 13" key="1">
    <citation type="journal article" date="2015" name="Genome Biol. Evol.">
        <title>Phylogenomic analyses indicate that early fungi evolved digesting cell walls of algal ancestors of land plants.</title>
        <authorList>
            <person name="Chang Y."/>
            <person name="Wang S."/>
            <person name="Sekimoto S."/>
            <person name="Aerts A.L."/>
            <person name="Choi C."/>
            <person name="Clum A."/>
            <person name="LaButti K.M."/>
            <person name="Lindquist E.A."/>
            <person name="Yee Ngan C."/>
            <person name="Ohm R.A."/>
            <person name="Salamov A.A."/>
            <person name="Grigoriev I.V."/>
            <person name="Spatafora J.W."/>
            <person name="Berbee M.L."/>
        </authorList>
    </citation>
    <scope>NUCLEOTIDE SEQUENCE [LARGE SCALE GENOMIC DNA]</scope>
    <source>
        <strain evidence="12 13">NRRL 28638</strain>
    </source>
</reference>
<evidence type="ECO:0000256" key="6">
    <source>
        <dbReference type="ARBA" id="ARBA00022964"/>
    </source>
</evidence>
<dbReference type="InterPro" id="IPR011051">
    <property type="entry name" value="RmlC_Cupin_sf"/>
</dbReference>
<keyword evidence="8 11" id="KW-0408">Iron</keyword>
<dbReference type="GO" id="GO:0019509">
    <property type="term" value="P:L-methionine salvage from methylthioadenosine"/>
    <property type="evidence" value="ECO:0007669"/>
    <property type="project" value="UniProtKB-UniRule"/>
</dbReference>
<comment type="similarity">
    <text evidence="11">Belongs to the acireductone dioxygenase (ARD) family.</text>
</comment>
<feature type="binding site" evidence="11">
    <location>
        <position position="92"/>
    </location>
    <ligand>
        <name>Ni(2+)</name>
        <dbReference type="ChEBI" id="CHEBI:49786"/>
        <note>for nickel-dependent acireductone dioxygenase activity</note>
    </ligand>
</feature>
<feature type="binding site" evidence="11">
    <location>
        <position position="92"/>
    </location>
    <ligand>
        <name>Fe(2+)</name>
        <dbReference type="ChEBI" id="CHEBI:29033"/>
        <note>for iron-dependent acireductone dioxygenase activity</note>
    </ligand>
</feature>
<dbReference type="AlphaFoldDB" id="A0A137NVM8"/>
<dbReference type="HAMAP" id="MF_03154">
    <property type="entry name" value="Salvage_MtnD_euk"/>
    <property type="match status" value="1"/>
</dbReference>
<comment type="pathway">
    <text evidence="11">Amino-acid biosynthesis; L-methionine biosynthesis via salvage pathway; L-methionine from S-methyl-5-thio-alpha-D-ribose 1-phosphate: step 5/6.</text>
</comment>
<accession>A0A137NVM8</accession>
<feature type="binding site" evidence="11">
    <location>
        <position position="88"/>
    </location>
    <ligand>
        <name>Fe(2+)</name>
        <dbReference type="ChEBI" id="CHEBI:29033"/>
        <note>for iron-dependent acireductone dioxygenase activity</note>
    </ligand>
</feature>
<evidence type="ECO:0000256" key="3">
    <source>
        <dbReference type="ARBA" id="ARBA00022596"/>
    </source>
</evidence>
<keyword evidence="2 11" id="KW-0963">Cytoplasm</keyword>
<dbReference type="UniPathway" id="UPA00904">
    <property type="reaction ID" value="UER00878"/>
</dbReference>
<feature type="binding site" evidence="11">
    <location>
        <position position="86"/>
    </location>
    <ligand>
        <name>Fe(2+)</name>
        <dbReference type="ChEBI" id="CHEBI:29033"/>
        <note>for iron-dependent acireductone dioxygenase activity</note>
    </ligand>
</feature>
<comment type="catalytic activity">
    <reaction evidence="1 11">
        <text>1,2-dihydroxy-5-(methylsulfanyl)pent-1-en-3-one + O2 = 4-methylsulfanyl-2-oxobutanoate + formate + 2 H(+)</text>
        <dbReference type="Rhea" id="RHEA:24504"/>
        <dbReference type="ChEBI" id="CHEBI:15378"/>
        <dbReference type="ChEBI" id="CHEBI:15379"/>
        <dbReference type="ChEBI" id="CHEBI:15740"/>
        <dbReference type="ChEBI" id="CHEBI:16723"/>
        <dbReference type="ChEBI" id="CHEBI:49252"/>
        <dbReference type="EC" id="1.13.11.54"/>
    </reaction>
</comment>
<dbReference type="GO" id="GO:0010309">
    <property type="term" value="F:acireductone dioxygenase [iron(II)-requiring] activity"/>
    <property type="evidence" value="ECO:0007669"/>
    <property type="project" value="UniProtKB-UniRule"/>
</dbReference>
<dbReference type="EC" id="1.13.11.54" evidence="11"/>
<protein>
    <recommendedName>
        <fullName evidence="11">Acireductone dioxygenase</fullName>
    </recommendedName>
    <alternativeName>
        <fullName evidence="11">Acireductone dioxygenase (Fe(2+)-requiring)</fullName>
        <shortName evidence="11">ARD'</shortName>
        <shortName evidence="11">Fe-ARD</shortName>
        <ecNumber evidence="11">1.13.11.54</ecNumber>
    </alternativeName>
    <alternativeName>
        <fullName evidence="11">Acireductone dioxygenase (Ni(2+)-requiring)</fullName>
        <shortName evidence="11">ARD</shortName>
        <shortName evidence="11">Ni-ARD</shortName>
        <ecNumber evidence="11">1.13.11.53</ecNumber>
    </alternativeName>
</protein>
<dbReference type="EC" id="1.13.11.53" evidence="11"/>
<dbReference type="Gene3D" id="2.60.120.10">
    <property type="entry name" value="Jelly Rolls"/>
    <property type="match status" value="1"/>
</dbReference>
<evidence type="ECO:0000256" key="4">
    <source>
        <dbReference type="ARBA" id="ARBA00022605"/>
    </source>
</evidence>
<feature type="binding site" evidence="11">
    <location>
        <position position="131"/>
    </location>
    <ligand>
        <name>Ni(2+)</name>
        <dbReference type="ChEBI" id="CHEBI:49786"/>
        <note>for nickel-dependent acireductone dioxygenase activity</note>
    </ligand>
</feature>
<keyword evidence="7 11" id="KW-0560">Oxidoreductase</keyword>
<organism evidence="12 13">
    <name type="scientific">Conidiobolus coronatus (strain ATCC 28846 / CBS 209.66 / NRRL 28638)</name>
    <name type="common">Delacroixia coronata</name>
    <dbReference type="NCBI Taxonomy" id="796925"/>
    <lineage>
        <taxon>Eukaryota</taxon>
        <taxon>Fungi</taxon>
        <taxon>Fungi incertae sedis</taxon>
        <taxon>Zoopagomycota</taxon>
        <taxon>Entomophthoromycotina</taxon>
        <taxon>Entomophthoromycetes</taxon>
        <taxon>Entomophthorales</taxon>
        <taxon>Ancylistaceae</taxon>
        <taxon>Conidiobolus</taxon>
    </lineage>
</organism>
<feature type="binding site" evidence="11">
    <location>
        <position position="131"/>
    </location>
    <ligand>
        <name>Fe(2+)</name>
        <dbReference type="ChEBI" id="CHEBI:29033"/>
        <note>for iron-dependent acireductone dioxygenase activity</note>
    </ligand>
</feature>
<evidence type="ECO:0000256" key="10">
    <source>
        <dbReference type="ARBA" id="ARBA00023242"/>
    </source>
</evidence>
<feature type="binding site" evidence="11">
    <location>
        <position position="88"/>
    </location>
    <ligand>
        <name>Ni(2+)</name>
        <dbReference type="ChEBI" id="CHEBI:49786"/>
        <note>for nickel-dependent acireductone dioxygenase activity</note>
    </ligand>
</feature>
<keyword evidence="9 11" id="KW-0486">Methionine biosynthesis</keyword>
<dbReference type="PANTHER" id="PTHR23418">
    <property type="entry name" value="ACIREDUCTONE DIOXYGENASE"/>
    <property type="match status" value="1"/>
</dbReference>
<sequence>MKSYYYNDKAEGDGRYPHQFEPNQEVTQEQLDKLGVLHWSLKPETWEEEVEAICKQRDYKNRDQVTIAPDKLPSYEEKIQIFFTEHLHEDEEIRLIMEGSGYFDIRDAEDRWVRLHLTPLDMIVLPAGSYHRFTPDINNFTKAMRLFKDVPVWTPINRPADDNQYRQEYLKTISSN</sequence>
<dbReference type="CDD" id="cd02232">
    <property type="entry name" value="cupin_ARD"/>
    <property type="match status" value="1"/>
</dbReference>